<dbReference type="Proteomes" id="UP001378592">
    <property type="component" value="Unassembled WGS sequence"/>
</dbReference>
<proteinExistence type="predicted"/>
<reference evidence="2 3" key="1">
    <citation type="submission" date="2024-03" db="EMBL/GenBank/DDBJ databases">
        <title>The genome assembly and annotation of the cricket Gryllus longicercus Weissman &amp; Gray.</title>
        <authorList>
            <person name="Szrajer S."/>
            <person name="Gray D."/>
            <person name="Ylla G."/>
        </authorList>
    </citation>
    <scope>NUCLEOTIDE SEQUENCE [LARGE SCALE GENOMIC DNA]</scope>
    <source>
        <strain evidence="2">DAG 2021-001</strain>
        <tissue evidence="2">Whole body minus gut</tissue>
    </source>
</reference>
<protein>
    <submittedName>
        <fullName evidence="2">Uncharacterized protein</fullName>
    </submittedName>
</protein>
<dbReference type="AlphaFoldDB" id="A0AAN9VIJ6"/>
<gene>
    <name evidence="2" type="ORF">R5R35_003302</name>
</gene>
<keyword evidence="3" id="KW-1185">Reference proteome</keyword>
<organism evidence="2 3">
    <name type="scientific">Gryllus longicercus</name>
    <dbReference type="NCBI Taxonomy" id="2509291"/>
    <lineage>
        <taxon>Eukaryota</taxon>
        <taxon>Metazoa</taxon>
        <taxon>Ecdysozoa</taxon>
        <taxon>Arthropoda</taxon>
        <taxon>Hexapoda</taxon>
        <taxon>Insecta</taxon>
        <taxon>Pterygota</taxon>
        <taxon>Neoptera</taxon>
        <taxon>Polyneoptera</taxon>
        <taxon>Orthoptera</taxon>
        <taxon>Ensifera</taxon>
        <taxon>Gryllidea</taxon>
        <taxon>Grylloidea</taxon>
        <taxon>Gryllidae</taxon>
        <taxon>Gryllinae</taxon>
        <taxon>Gryllus</taxon>
    </lineage>
</organism>
<evidence type="ECO:0000256" key="1">
    <source>
        <dbReference type="SAM" id="MobiDB-lite"/>
    </source>
</evidence>
<name>A0AAN9VIJ6_9ORTH</name>
<accession>A0AAN9VIJ6</accession>
<dbReference type="EMBL" id="JAZDUA010000218">
    <property type="protein sequence ID" value="KAK7863811.1"/>
    <property type="molecule type" value="Genomic_DNA"/>
</dbReference>
<comment type="caution">
    <text evidence="2">The sequence shown here is derived from an EMBL/GenBank/DDBJ whole genome shotgun (WGS) entry which is preliminary data.</text>
</comment>
<sequence length="178" mass="20333">MMNESELPSIMASLDISEDSDTKNAPSPPQDQIGNVYVLRQRYQSSNETNRKRRCMLKPSKLNNPLSSHNKDCFSRRFKNKSSRFLETIYEEPITYKNGRIKLTGACKPRKIQFSGITKAKGKHWKLKVQTNKSRTRAQRKVNMDEFIAKFHKLMGTKEANATVDAKDVSTITTSSVS</sequence>
<feature type="region of interest" description="Disordered" evidence="1">
    <location>
        <begin position="1"/>
        <end position="37"/>
    </location>
</feature>
<evidence type="ECO:0000313" key="3">
    <source>
        <dbReference type="Proteomes" id="UP001378592"/>
    </source>
</evidence>
<evidence type="ECO:0000313" key="2">
    <source>
        <dbReference type="EMBL" id="KAK7863811.1"/>
    </source>
</evidence>